<dbReference type="GO" id="GO:0030313">
    <property type="term" value="C:cell envelope"/>
    <property type="evidence" value="ECO:0007669"/>
    <property type="project" value="UniProtKB-SubCell"/>
</dbReference>
<keyword evidence="8" id="KW-1185">Reference proteome</keyword>
<keyword evidence="4" id="KW-0812">Transmembrane</keyword>
<feature type="signal peptide" evidence="5">
    <location>
        <begin position="1"/>
        <end position="25"/>
    </location>
</feature>
<dbReference type="CDD" id="cd06920">
    <property type="entry name" value="NEAT"/>
    <property type="match status" value="1"/>
</dbReference>
<evidence type="ECO:0000256" key="2">
    <source>
        <dbReference type="ARBA" id="ARBA00022729"/>
    </source>
</evidence>
<organism evidence="7 8">
    <name type="scientific">Limosilactobacillus albertensis</name>
    <dbReference type="NCBI Taxonomy" id="2759752"/>
    <lineage>
        <taxon>Bacteria</taxon>
        <taxon>Bacillati</taxon>
        <taxon>Bacillota</taxon>
        <taxon>Bacilli</taxon>
        <taxon>Lactobacillales</taxon>
        <taxon>Lactobacillaceae</taxon>
        <taxon>Limosilactobacillus</taxon>
    </lineage>
</organism>
<proteinExistence type="predicted"/>
<dbReference type="RefSeq" id="WP_182597768.1">
    <property type="nucleotide sequence ID" value="NZ_JACIVC010000044.1"/>
</dbReference>
<dbReference type="AlphaFoldDB" id="A0A7W3TR32"/>
<dbReference type="Pfam" id="PF05031">
    <property type="entry name" value="NEAT"/>
    <property type="match status" value="1"/>
</dbReference>
<comment type="caution">
    <text evidence="7">The sequence shown here is derived from an EMBL/GenBank/DDBJ whole genome shotgun (WGS) entry which is preliminary data.</text>
</comment>
<reference evidence="7 8" key="1">
    <citation type="submission" date="2020-07" db="EMBL/GenBank/DDBJ databases">
        <title>Description of Limosilactobacillus balticus sp. nov., Limosilactobacillus agrestis sp. nov., Limosilactobacillus albertensis sp. nov., Limosilactobacillus rudii sp. nov., Limosilactobacillus fastidiosus sp. nov., five novel Limosilactobacillus species isolated from the vertebrate gastrointestinal tract, and proposal of 6 subspecies of Limosilactobacillus reuteri adapted to the gastrointestinal tract of specific vertebrate hosts.</title>
        <authorList>
            <person name="Li F."/>
            <person name="Cheng C."/>
            <person name="Zheng J."/>
            <person name="Quevedo R.M."/>
            <person name="Li J."/>
            <person name="Roos S."/>
            <person name="Gaenzle M.G."/>
            <person name="Walter J."/>
        </authorList>
    </citation>
    <scope>NUCLEOTIDE SEQUENCE [LARGE SCALE GENOMIC DNA]</scope>
    <source>
        <strain evidence="7 8">RRLNB_1_1</strain>
    </source>
</reference>
<feature type="compositionally biased region" description="Low complexity" evidence="3">
    <location>
        <begin position="158"/>
        <end position="176"/>
    </location>
</feature>
<evidence type="ECO:0000256" key="1">
    <source>
        <dbReference type="ARBA" id="ARBA00004196"/>
    </source>
</evidence>
<dbReference type="InterPro" id="IPR037250">
    <property type="entry name" value="NEAT_dom_sf"/>
</dbReference>
<feature type="domain" description="NEAT" evidence="6">
    <location>
        <begin position="23"/>
        <end position="153"/>
    </location>
</feature>
<dbReference type="PROSITE" id="PS50978">
    <property type="entry name" value="NEAT"/>
    <property type="match status" value="1"/>
</dbReference>
<keyword evidence="2 5" id="KW-0732">Signal</keyword>
<protein>
    <submittedName>
        <fullName evidence="7">NEAT domain-containing protein</fullName>
    </submittedName>
</protein>
<accession>A0A7W3TR32</accession>
<evidence type="ECO:0000256" key="5">
    <source>
        <dbReference type="SAM" id="SignalP"/>
    </source>
</evidence>
<name>A0A7W3TR32_9LACO</name>
<evidence type="ECO:0000259" key="6">
    <source>
        <dbReference type="PROSITE" id="PS50978"/>
    </source>
</evidence>
<dbReference type="SUPFAM" id="SSF158911">
    <property type="entry name" value="NEAT domain-like"/>
    <property type="match status" value="1"/>
</dbReference>
<dbReference type="Proteomes" id="UP000518316">
    <property type="component" value="Unassembled WGS sequence"/>
</dbReference>
<dbReference type="EMBL" id="JACIVC010000044">
    <property type="protein sequence ID" value="MBB1069096.1"/>
    <property type="molecule type" value="Genomic_DNA"/>
</dbReference>
<dbReference type="InterPro" id="IPR006635">
    <property type="entry name" value="NEAT_dom"/>
</dbReference>
<evidence type="ECO:0000256" key="4">
    <source>
        <dbReference type="SAM" id="Phobius"/>
    </source>
</evidence>
<comment type="subcellular location">
    <subcellularLocation>
        <location evidence="1">Cell envelope</location>
    </subcellularLocation>
</comment>
<dbReference type="Gene3D" id="2.60.40.1850">
    <property type="match status" value="1"/>
</dbReference>
<feature type="region of interest" description="Disordered" evidence="3">
    <location>
        <begin position="146"/>
        <end position="176"/>
    </location>
</feature>
<keyword evidence="4" id="KW-1133">Transmembrane helix</keyword>
<keyword evidence="4" id="KW-0472">Membrane</keyword>
<evidence type="ECO:0000256" key="3">
    <source>
        <dbReference type="SAM" id="MobiDB-lite"/>
    </source>
</evidence>
<feature type="chain" id="PRO_5039351073" evidence="5">
    <location>
        <begin position="26"/>
        <end position="261"/>
    </location>
</feature>
<evidence type="ECO:0000313" key="8">
    <source>
        <dbReference type="Proteomes" id="UP000518316"/>
    </source>
</evidence>
<evidence type="ECO:0000313" key="7">
    <source>
        <dbReference type="EMBL" id="MBB1069096.1"/>
    </source>
</evidence>
<dbReference type="SMART" id="SM00725">
    <property type="entry name" value="NEAT"/>
    <property type="match status" value="1"/>
</dbReference>
<gene>
    <name evidence="7" type="ORF">H5S40_02800</name>
</gene>
<sequence>MKISKQLLLITVITLIGLFSGGATAKAQNINYQTFKYGTSQTSMADGYYARPAQVTVNGNQYVVTMTIHTGEDLGAWPVTVLTIDGQSPQNVSKSHGNGYDYTYSFTTKNLNRTISSSIAIDVPGVYKANHNISFKFDTSGLPALNGKQDAAGNETKASGTNTATSPSNTNNIASGVNDPNLKSKLNKLNAQAAAQSSQAKKKESQLARQTLRQNAEVQATNARNQRLFYFVIVGGIIGIIIILAAAIYFVRSASKHIPRH</sequence>
<feature type="transmembrane region" description="Helical" evidence="4">
    <location>
        <begin position="228"/>
        <end position="251"/>
    </location>
</feature>